<dbReference type="Proteomes" id="UP000030023">
    <property type="component" value="Unassembled WGS sequence"/>
</dbReference>
<dbReference type="PANTHER" id="PTHR43364">
    <property type="entry name" value="NADH-SPECIFIC METHYLGLYOXAL REDUCTASE-RELATED"/>
    <property type="match status" value="1"/>
</dbReference>
<feature type="domain" description="NADP-dependent oxidoreductase" evidence="1">
    <location>
        <begin position="16"/>
        <end position="91"/>
    </location>
</feature>
<sequence length="106" mass="11372">MKKIRIGQSGVSASQIALGVMRINRLDRKAAADLIAAAYQAGINFFDSADIYGAGRSSMIFGQALQDTGIDRDKIFLQSKGGIILKMAKSMVTASKANDMIFQKAI</sequence>
<evidence type="ECO:0000313" key="3">
    <source>
        <dbReference type="Proteomes" id="UP000030023"/>
    </source>
</evidence>
<evidence type="ECO:0000259" key="1">
    <source>
        <dbReference type="Pfam" id="PF00248"/>
    </source>
</evidence>
<name>A0ABR4XRG0_9LACO</name>
<proteinExistence type="predicted"/>
<dbReference type="InterPro" id="IPR036812">
    <property type="entry name" value="NAD(P)_OxRdtase_dom_sf"/>
</dbReference>
<dbReference type="EMBL" id="AXCV01000105">
    <property type="protein sequence ID" value="KGO32079.1"/>
    <property type="molecule type" value="Genomic_DNA"/>
</dbReference>
<dbReference type="Pfam" id="PF00248">
    <property type="entry name" value="Aldo_ket_red"/>
    <property type="match status" value="1"/>
</dbReference>
<keyword evidence="3" id="KW-1185">Reference proteome</keyword>
<accession>A0ABR4XRG0</accession>
<dbReference type="PANTHER" id="PTHR43364:SF1">
    <property type="entry name" value="OXIDOREDUCTASE YDHF"/>
    <property type="match status" value="1"/>
</dbReference>
<dbReference type="InterPro" id="IPR023210">
    <property type="entry name" value="NADP_OxRdtase_dom"/>
</dbReference>
<protein>
    <recommendedName>
        <fullName evidence="1">NADP-dependent oxidoreductase domain-containing protein</fullName>
    </recommendedName>
</protein>
<dbReference type="Gene3D" id="3.20.20.100">
    <property type="entry name" value="NADP-dependent oxidoreductase domain"/>
    <property type="match status" value="1"/>
</dbReference>
<organism evidence="2 3">
    <name type="scientific">Oenococcus alcoholitolerans</name>
    <dbReference type="NCBI Taxonomy" id="931074"/>
    <lineage>
        <taxon>Bacteria</taxon>
        <taxon>Bacillati</taxon>
        <taxon>Bacillota</taxon>
        <taxon>Bacilli</taxon>
        <taxon>Lactobacillales</taxon>
        <taxon>Lactobacillaceae</taxon>
        <taxon>Oenococcus</taxon>
    </lineage>
</organism>
<dbReference type="SUPFAM" id="SSF51430">
    <property type="entry name" value="NAD(P)-linked oxidoreductase"/>
    <property type="match status" value="1"/>
</dbReference>
<comment type="caution">
    <text evidence="2">The sequence shown here is derived from an EMBL/GenBank/DDBJ whole genome shotgun (WGS) entry which is preliminary data.</text>
</comment>
<reference evidence="2 3" key="1">
    <citation type="journal article" date="2014" name="Antonie Van Leeuwenhoek">
        <title>Oenococcus alcoholitolerans sp. nov., a lactic acid bacteria isolated from cachaca and ethanol fermentation processes.</title>
        <authorList>
            <person name="Badotti F."/>
            <person name="Moreira A.P."/>
            <person name="Tonon L.A."/>
            <person name="de Lucena B.T."/>
            <person name="Gomes Fde C."/>
            <person name="Kruger R."/>
            <person name="Thompson C.C."/>
            <person name="de Morais M.A.Jr."/>
            <person name="Rosa C.A."/>
            <person name="Thompson F.L."/>
        </authorList>
    </citation>
    <scope>NUCLEOTIDE SEQUENCE [LARGE SCALE GENOMIC DNA]</scope>
    <source>
        <strain evidence="2 3">UFRJ-M7.2.18</strain>
    </source>
</reference>
<gene>
    <name evidence="2" type="ORF">Q757_03185</name>
</gene>
<evidence type="ECO:0000313" key="2">
    <source>
        <dbReference type="EMBL" id="KGO32079.1"/>
    </source>
</evidence>
<dbReference type="InterPro" id="IPR050523">
    <property type="entry name" value="AKR_Detox_Biosynth"/>
</dbReference>